<protein>
    <submittedName>
        <fullName evidence="4">Alpha/beta fold hydrolase</fullName>
    </submittedName>
</protein>
<reference evidence="4 5" key="1">
    <citation type="submission" date="2024-07" db="EMBL/GenBank/DDBJ databases">
        <authorList>
            <person name="Thanompreechachai J."/>
            <person name="Duangmal K."/>
        </authorList>
    </citation>
    <scope>NUCLEOTIDE SEQUENCE [LARGE SCALE GENOMIC DNA]</scope>
    <source>
        <strain evidence="4 5">TBRC 1896</strain>
    </source>
</reference>
<evidence type="ECO:0000256" key="1">
    <source>
        <dbReference type="ARBA" id="ARBA00010088"/>
    </source>
</evidence>
<dbReference type="EMBL" id="JBGGTQ010000003">
    <property type="protein sequence ID" value="MEZ0492335.1"/>
    <property type="molecule type" value="Genomic_DNA"/>
</dbReference>
<dbReference type="GO" id="GO:0016787">
    <property type="term" value="F:hydrolase activity"/>
    <property type="evidence" value="ECO:0007669"/>
    <property type="project" value="UniProtKB-KW"/>
</dbReference>
<dbReference type="PANTHER" id="PTHR43248">
    <property type="entry name" value="2-SUCCINYL-6-HYDROXY-2,4-CYCLOHEXADIENE-1-CARBOXYLATE SYNTHASE"/>
    <property type="match status" value="1"/>
</dbReference>
<comment type="similarity">
    <text evidence="1">Belongs to the peptidase S33 family.</text>
</comment>
<dbReference type="RefSeq" id="WP_370718363.1">
    <property type="nucleotide sequence ID" value="NZ_JBGGTQ010000003.1"/>
</dbReference>
<dbReference type="InterPro" id="IPR029058">
    <property type="entry name" value="AB_hydrolase_fold"/>
</dbReference>
<name>A0ABV4I0Y6_9ACTN</name>
<comment type="caution">
    <text evidence="4">The sequence shown here is derived from an EMBL/GenBank/DDBJ whole genome shotgun (WGS) entry which is preliminary data.</text>
</comment>
<keyword evidence="2 4" id="KW-0378">Hydrolase</keyword>
<evidence type="ECO:0000256" key="2">
    <source>
        <dbReference type="ARBA" id="ARBA00022801"/>
    </source>
</evidence>
<dbReference type="Gene3D" id="3.40.50.1820">
    <property type="entry name" value="alpha/beta hydrolase"/>
    <property type="match status" value="1"/>
</dbReference>
<dbReference type="InterPro" id="IPR051601">
    <property type="entry name" value="Serine_prot/Carboxylest_S33"/>
</dbReference>
<proteinExistence type="inferred from homology"/>
<dbReference type="InterPro" id="IPR000073">
    <property type="entry name" value="AB_hydrolase_1"/>
</dbReference>
<keyword evidence="5" id="KW-1185">Reference proteome</keyword>
<accession>A0ABV4I0Y6</accession>
<evidence type="ECO:0000313" key="4">
    <source>
        <dbReference type="EMBL" id="MEZ0492335.1"/>
    </source>
</evidence>
<dbReference type="Proteomes" id="UP001566476">
    <property type="component" value="Unassembled WGS sequence"/>
</dbReference>
<evidence type="ECO:0000313" key="5">
    <source>
        <dbReference type="Proteomes" id="UP001566476"/>
    </source>
</evidence>
<evidence type="ECO:0000259" key="3">
    <source>
        <dbReference type="Pfam" id="PF12697"/>
    </source>
</evidence>
<dbReference type="PANTHER" id="PTHR43248:SF32">
    <property type="entry name" value="PROLINE IMINOPEPTIDASE"/>
    <property type="match status" value="1"/>
</dbReference>
<gene>
    <name evidence="4" type="ORF">AB2L28_08795</name>
</gene>
<organism evidence="4 5">
    <name type="scientific">Kineococcus mangrovi</name>
    <dbReference type="NCBI Taxonomy" id="1660183"/>
    <lineage>
        <taxon>Bacteria</taxon>
        <taxon>Bacillati</taxon>
        <taxon>Actinomycetota</taxon>
        <taxon>Actinomycetes</taxon>
        <taxon>Kineosporiales</taxon>
        <taxon>Kineosporiaceae</taxon>
        <taxon>Kineococcus</taxon>
    </lineage>
</organism>
<feature type="domain" description="AB hydrolase-1" evidence="3">
    <location>
        <begin position="3"/>
        <end position="220"/>
    </location>
</feature>
<dbReference type="SUPFAM" id="SSF53474">
    <property type="entry name" value="alpha/beta-Hydrolases"/>
    <property type="match status" value="1"/>
</dbReference>
<sequence>MSVVLVPGIGCAPWQFRRLAPGFAPEPVLALDLPGHGGEPPVAPVTLESVADRLAGRVPAGSVLVGHSTGGVAGLVLAVRHPGLLRRLVLLDANLPVTPEALARKTSRADAVLRADWRRTLEESMRSSWGAHDPGLGEEVVAGILATDAGAVRPLWYAVLALDPRPLLAALTVPTLYVRSSRDVDLGVLRTLNPRIGTVDLGDLGAGHWPHLTVPGAVLAALGEG</sequence>
<dbReference type="Pfam" id="PF12697">
    <property type="entry name" value="Abhydrolase_6"/>
    <property type="match status" value="1"/>
</dbReference>